<evidence type="ECO:0000313" key="7">
    <source>
        <dbReference type="EMBL" id="MBB1085653.1"/>
    </source>
</evidence>
<protein>
    <submittedName>
        <fullName evidence="7">CvpA family protein</fullName>
    </submittedName>
</protein>
<dbReference type="EMBL" id="JACIUY010000045">
    <property type="protein sequence ID" value="MBB1085653.1"/>
    <property type="molecule type" value="Genomic_DNA"/>
</dbReference>
<keyword evidence="2 5" id="KW-0812">Transmembrane</keyword>
<feature type="transmembrane region" description="Helical" evidence="5">
    <location>
        <begin position="120"/>
        <end position="141"/>
    </location>
</feature>
<dbReference type="PANTHER" id="PTHR37306:SF1">
    <property type="entry name" value="COLICIN V PRODUCTION PROTEIN"/>
    <property type="match status" value="1"/>
</dbReference>
<sequence length="175" mass="19938">MILSTIILLLLLISAIRGYRIGLLSMVISVLTYFISYFGAKYLAPVTGKWLMNIFPEINHSTVISGESLASLNLNQFFYRGIAFIISFMVLTVVIRILLRRLKWLARLPILGTVDRWIGAAIDLIICYVIIFIVLMVFQLYPAEWWQVQLANSEIAQLIIKETPFLTQTVINLLG</sequence>
<evidence type="ECO:0000256" key="3">
    <source>
        <dbReference type="ARBA" id="ARBA00022989"/>
    </source>
</evidence>
<evidence type="ECO:0000313" key="8">
    <source>
        <dbReference type="Proteomes" id="UP000518255"/>
    </source>
</evidence>
<evidence type="ECO:0000256" key="5">
    <source>
        <dbReference type="SAM" id="Phobius"/>
    </source>
</evidence>
<dbReference type="Pfam" id="PF02674">
    <property type="entry name" value="Colicin_V"/>
    <property type="match status" value="1"/>
</dbReference>
<gene>
    <name evidence="7" type="ORF">H5R63_02430</name>
    <name evidence="6" type="ORF">H5R64_04755</name>
</gene>
<dbReference type="InterPro" id="IPR003825">
    <property type="entry name" value="Colicin-V_CvpA"/>
</dbReference>
<dbReference type="AlphaFoldDB" id="A0A7W3YBU9"/>
<evidence type="ECO:0000313" key="9">
    <source>
        <dbReference type="Proteomes" id="UP000544052"/>
    </source>
</evidence>
<keyword evidence="4 5" id="KW-0472">Membrane</keyword>
<reference evidence="8 9" key="1">
    <citation type="submission" date="2020-07" db="EMBL/GenBank/DDBJ databases">
        <title>Description of Limosilactobacillus balticus sp. nov., Limosilactobacillus agrestis sp. nov., Limosilactobacillus albertensis sp. nov., Limosilactobacillus rudii sp. nov., Limosilactobacillus fastidiosus sp. nov., five novel Limosilactobacillus species isolated from the vertebrate gastrointestinal tract, and proposal of 6 subspecies of Limosilactobacillus reuteri adapted to the gastrointestinal tract of specific vertebrate hosts.</title>
        <authorList>
            <person name="Li F."/>
            <person name="Cheng C."/>
            <person name="Zheng J."/>
            <person name="Quevedo R.M."/>
            <person name="Li J."/>
            <person name="Roos S."/>
            <person name="Gaenzle M.G."/>
            <person name="Walter J."/>
        </authorList>
    </citation>
    <scope>NUCLEOTIDE SEQUENCE [LARGE SCALE GENOMIC DNA]</scope>
    <source>
        <strain evidence="7 8">WF-MA3-C</strain>
        <strain evidence="6 9">WF-MO7-1</strain>
    </source>
</reference>
<comment type="subcellular location">
    <subcellularLocation>
        <location evidence="1">Membrane</location>
        <topology evidence="1">Multi-pass membrane protein</topology>
    </subcellularLocation>
</comment>
<evidence type="ECO:0000256" key="2">
    <source>
        <dbReference type="ARBA" id="ARBA00022692"/>
    </source>
</evidence>
<evidence type="ECO:0000256" key="1">
    <source>
        <dbReference type="ARBA" id="ARBA00004141"/>
    </source>
</evidence>
<evidence type="ECO:0000313" key="6">
    <source>
        <dbReference type="EMBL" id="MBB1063094.1"/>
    </source>
</evidence>
<keyword evidence="3 5" id="KW-1133">Transmembrane helix</keyword>
<dbReference type="GO" id="GO:0009403">
    <property type="term" value="P:toxin biosynthetic process"/>
    <property type="evidence" value="ECO:0007669"/>
    <property type="project" value="InterPro"/>
</dbReference>
<dbReference type="RefSeq" id="WP_182580571.1">
    <property type="nucleotide sequence ID" value="NZ_JACIUY010000045.1"/>
</dbReference>
<dbReference type="PANTHER" id="PTHR37306">
    <property type="entry name" value="COLICIN V PRODUCTION PROTEIN"/>
    <property type="match status" value="1"/>
</dbReference>
<organism evidence="7 8">
    <name type="scientific">Limosilactobacillus fastidiosus</name>
    <dbReference type="NCBI Taxonomy" id="2759855"/>
    <lineage>
        <taxon>Bacteria</taxon>
        <taxon>Bacillati</taxon>
        <taxon>Bacillota</taxon>
        <taxon>Bacilli</taxon>
        <taxon>Lactobacillales</taxon>
        <taxon>Lactobacillaceae</taxon>
        <taxon>Limosilactobacillus</taxon>
    </lineage>
</organism>
<accession>A0A7W3YBU9</accession>
<dbReference type="Proteomes" id="UP000544052">
    <property type="component" value="Unassembled WGS sequence"/>
</dbReference>
<proteinExistence type="predicted"/>
<name>A0A7W3YBU9_9LACO</name>
<comment type="caution">
    <text evidence="7">The sequence shown here is derived from an EMBL/GenBank/DDBJ whole genome shotgun (WGS) entry which is preliminary data.</text>
</comment>
<keyword evidence="9" id="KW-1185">Reference proteome</keyword>
<dbReference type="EMBL" id="JACIUZ010000031">
    <property type="protein sequence ID" value="MBB1063094.1"/>
    <property type="molecule type" value="Genomic_DNA"/>
</dbReference>
<evidence type="ECO:0000256" key="4">
    <source>
        <dbReference type="ARBA" id="ARBA00023136"/>
    </source>
</evidence>
<feature type="transmembrane region" description="Helical" evidence="5">
    <location>
        <begin position="77"/>
        <end position="99"/>
    </location>
</feature>
<dbReference type="GO" id="GO:0016020">
    <property type="term" value="C:membrane"/>
    <property type="evidence" value="ECO:0007669"/>
    <property type="project" value="UniProtKB-SubCell"/>
</dbReference>
<dbReference type="Proteomes" id="UP000518255">
    <property type="component" value="Unassembled WGS sequence"/>
</dbReference>